<dbReference type="AlphaFoldDB" id="A0A812MAC6"/>
<evidence type="ECO:0000313" key="2">
    <source>
        <dbReference type="EMBL" id="CAE7253106.1"/>
    </source>
</evidence>
<protein>
    <submittedName>
        <fullName evidence="2">Uncharacterized protein</fullName>
    </submittedName>
</protein>
<feature type="transmembrane region" description="Helical" evidence="1">
    <location>
        <begin position="118"/>
        <end position="138"/>
    </location>
</feature>
<proteinExistence type="predicted"/>
<keyword evidence="1" id="KW-1133">Transmembrane helix</keyword>
<gene>
    <name evidence="2" type="ORF">SPIL2461_LOCUS4966</name>
</gene>
<feature type="transmembrane region" description="Helical" evidence="1">
    <location>
        <begin position="242"/>
        <end position="266"/>
    </location>
</feature>
<accession>A0A812MAC6</accession>
<keyword evidence="1" id="KW-0472">Membrane</keyword>
<comment type="caution">
    <text evidence="2">The sequence shown here is derived from an EMBL/GenBank/DDBJ whole genome shotgun (WGS) entry which is preliminary data.</text>
</comment>
<dbReference type="OrthoDB" id="464613at2759"/>
<feature type="non-terminal residue" evidence="2">
    <location>
        <position position="1"/>
    </location>
</feature>
<keyword evidence="1" id="KW-0812">Transmembrane</keyword>
<dbReference type="Proteomes" id="UP000649617">
    <property type="component" value="Unassembled WGS sequence"/>
</dbReference>
<name>A0A812MAC6_SYMPI</name>
<sequence length="479" mass="53691">AKASNNTLSEFCVETLVAMKPTRPEVIRAIPAFWALKVLRGVCLHRGVGQHYDLAKVTAELDEFWSHSWQTRASLKYACVLYLNNSLPAFCLGIIFSLAAAGFYIARILPAAAGREHFECLWCTPAGVIGCCAGLLVWKRRKLVFLDVACIDQRNPVRKAEGLISMGAFLRSSKRMLVLWDMSFTSRLWCVFELAAYLHSHRGKKADLVVCPVSVGSVLLVGHFGLTMFYLLFILLPAAVSFYPYGALLMASLCFPSFTALAYVVLGHCRSIETIHHEVRNFTIEHSSSGCCAKGHIDRRTNEPIQCDRDIISRCIIAWFGSLQSFEHHVRGQVREVLIHQLTHNTFTYWRMVQLTSPALFVGLDRLASAVVRDARFPMELVLLITKDWLILLPTLLLVLLQLTYKLRGRCGTKLKQLLASLLCVLVGVVIFAAVIVGEGVCLYLIEDEALARLVILALHLPVALFLWWRIPRAEHTLA</sequence>
<dbReference type="EMBL" id="CAJNIZ010006847">
    <property type="protein sequence ID" value="CAE7253106.1"/>
    <property type="molecule type" value="Genomic_DNA"/>
</dbReference>
<evidence type="ECO:0000313" key="3">
    <source>
        <dbReference type="Proteomes" id="UP000649617"/>
    </source>
</evidence>
<feature type="transmembrane region" description="Helical" evidence="1">
    <location>
        <begin position="419"/>
        <end position="438"/>
    </location>
</feature>
<organism evidence="2 3">
    <name type="scientific">Symbiodinium pilosum</name>
    <name type="common">Dinoflagellate</name>
    <dbReference type="NCBI Taxonomy" id="2952"/>
    <lineage>
        <taxon>Eukaryota</taxon>
        <taxon>Sar</taxon>
        <taxon>Alveolata</taxon>
        <taxon>Dinophyceae</taxon>
        <taxon>Suessiales</taxon>
        <taxon>Symbiodiniaceae</taxon>
        <taxon>Symbiodinium</taxon>
    </lineage>
</organism>
<feature type="transmembrane region" description="Helical" evidence="1">
    <location>
        <begin position="87"/>
        <end position="106"/>
    </location>
</feature>
<feature type="transmembrane region" description="Helical" evidence="1">
    <location>
        <begin position="450"/>
        <end position="469"/>
    </location>
</feature>
<feature type="transmembrane region" description="Helical" evidence="1">
    <location>
        <begin position="389"/>
        <end position="407"/>
    </location>
</feature>
<evidence type="ECO:0000256" key="1">
    <source>
        <dbReference type="SAM" id="Phobius"/>
    </source>
</evidence>
<feature type="transmembrane region" description="Helical" evidence="1">
    <location>
        <begin position="210"/>
        <end position="236"/>
    </location>
</feature>
<reference evidence="2" key="1">
    <citation type="submission" date="2021-02" db="EMBL/GenBank/DDBJ databases">
        <authorList>
            <person name="Dougan E. K."/>
            <person name="Rhodes N."/>
            <person name="Thang M."/>
            <person name="Chan C."/>
        </authorList>
    </citation>
    <scope>NUCLEOTIDE SEQUENCE</scope>
</reference>
<keyword evidence="3" id="KW-1185">Reference proteome</keyword>